<keyword evidence="4" id="KW-0051">Antiviral defense</keyword>
<dbReference type="Proteomes" id="UP000438106">
    <property type="component" value="Unassembled WGS sequence"/>
</dbReference>
<keyword evidence="2" id="KW-0548">Nucleotidyltransferase</keyword>
<comment type="caution">
    <text evidence="6">The sequence shown here is derived from an EMBL/GenBank/DDBJ whole genome shotgun (WGS) entry which is preliminary data.</text>
</comment>
<dbReference type="GO" id="GO:0016779">
    <property type="term" value="F:nucleotidyltransferase activity"/>
    <property type="evidence" value="ECO:0007669"/>
    <property type="project" value="InterPro"/>
</dbReference>
<evidence type="ECO:0000256" key="4">
    <source>
        <dbReference type="ARBA" id="ARBA00023118"/>
    </source>
</evidence>
<keyword evidence="1 6" id="KW-0808">Transferase</keyword>
<dbReference type="Pfam" id="PF26305">
    <property type="entry name" value="CD_NTase_C"/>
    <property type="match status" value="1"/>
</dbReference>
<reference evidence="6 7" key="1">
    <citation type="submission" date="2019-12" db="EMBL/GenBank/DDBJ databases">
        <title>Devosia maris sp. nov., isolated from the deep seawater.</title>
        <authorList>
            <person name="Liu Y."/>
        </authorList>
    </citation>
    <scope>NUCLEOTIDE SEQUENCE [LARGE SCALE GENOMIC DNA]</scope>
    <source>
        <strain evidence="6 7">L53-10-65</strain>
    </source>
</reference>
<dbReference type="CDD" id="cd05400">
    <property type="entry name" value="NT_2-5OAS_ClassI-CCAase"/>
    <property type="match status" value="1"/>
</dbReference>
<name>A0A7X3FU08_9HYPH</name>
<sequence length="309" mass="35445">MADNRSIELKTRSQSEWEERFEFWSTPPSQTEQDRIERTVREITEAIRMSPRLSSRGVVTFPQGSYANRVNVRADSDVDVCCLYSGTVFHEKAPGMSDGDTGLIFPASYTYEEYKDDIEAALVARFGRSAVTRGKKAFDVHASGYFVDADVVACNEFRMYRGTGRYESGTALKREDTGVLVTGFPVQHRERGREKNDATSRRYRQQVRILKTLRNNMKRWGIGSANEVSSFGLESLFWNSPDRFFFSSDTHYGRLLLLIENSVKSLRENPTSLKEANGIKTLFGSHTDRLPMHYILFLEDLMRVIFYRG</sequence>
<dbReference type="EMBL" id="WQRF01000008">
    <property type="protein sequence ID" value="MVT00652.1"/>
    <property type="molecule type" value="Genomic_DNA"/>
</dbReference>
<evidence type="ECO:0000256" key="3">
    <source>
        <dbReference type="ARBA" id="ARBA00022741"/>
    </source>
</evidence>
<gene>
    <name evidence="6" type="ORF">GO014_16630</name>
</gene>
<keyword evidence="7" id="KW-1185">Reference proteome</keyword>
<accession>A0A7X3FU08</accession>
<dbReference type="RefSeq" id="WP_157291476.1">
    <property type="nucleotide sequence ID" value="NZ_WQRF01000008.1"/>
</dbReference>
<organism evidence="6 7">
    <name type="scientific">Devosia marina</name>
    <dbReference type="NCBI Taxonomy" id="2683198"/>
    <lineage>
        <taxon>Bacteria</taxon>
        <taxon>Pseudomonadati</taxon>
        <taxon>Pseudomonadota</taxon>
        <taxon>Alphaproteobacteria</taxon>
        <taxon>Hyphomicrobiales</taxon>
        <taxon>Devosiaceae</taxon>
        <taxon>Devosia</taxon>
    </lineage>
</organism>
<evidence type="ECO:0000313" key="6">
    <source>
        <dbReference type="EMBL" id="MVT00652.1"/>
    </source>
</evidence>
<evidence type="ECO:0000313" key="7">
    <source>
        <dbReference type="Proteomes" id="UP000438106"/>
    </source>
</evidence>
<dbReference type="GO" id="GO:0051607">
    <property type="term" value="P:defense response to virus"/>
    <property type="evidence" value="ECO:0007669"/>
    <property type="project" value="UniProtKB-KW"/>
</dbReference>
<evidence type="ECO:0000256" key="1">
    <source>
        <dbReference type="ARBA" id="ARBA00022679"/>
    </source>
</evidence>
<keyword evidence="3" id="KW-0547">Nucleotide-binding</keyword>
<dbReference type="InterPro" id="IPR058909">
    <property type="entry name" value="CD_NTase_C"/>
</dbReference>
<dbReference type="AlphaFoldDB" id="A0A7X3FU08"/>
<dbReference type="InterPro" id="IPR006116">
    <property type="entry name" value="NT_2-5OAS_ClassI-CCAase"/>
</dbReference>
<proteinExistence type="predicted"/>
<evidence type="ECO:0000259" key="5">
    <source>
        <dbReference type="Pfam" id="PF26305"/>
    </source>
</evidence>
<evidence type="ECO:0000256" key="2">
    <source>
        <dbReference type="ARBA" id="ARBA00022695"/>
    </source>
</evidence>
<feature type="domain" description="cGAS/DncV-like nucleotidyltransferase C-terminal helical" evidence="5">
    <location>
        <begin position="191"/>
        <end position="292"/>
    </location>
</feature>
<protein>
    <submittedName>
        <fullName evidence="6">Nucleotidyltransferase</fullName>
    </submittedName>
</protein>